<dbReference type="Proteomes" id="UP001499909">
    <property type="component" value="Unassembled WGS sequence"/>
</dbReference>
<sequence>MSRLRSETRPQHEALEQHAFNQALTAGTLTAPTTAHFLAKMYGFLVPYEIALQQHAAAFSPAWEVPERLRAHLILEDLALPEAAPGLPLCPAMPPLHTRLQLLGAMYVMEGSTLGGQVITRQLAQAGIPLRAYFTGYGARTGPRWKTFCQLLTEAAPAAADQDEIVASARLTFQQLDQWITQP</sequence>
<dbReference type="CDD" id="cd19166">
    <property type="entry name" value="HemeO-bac"/>
    <property type="match status" value="1"/>
</dbReference>
<dbReference type="SUPFAM" id="SSF48613">
    <property type="entry name" value="Heme oxygenase-like"/>
    <property type="match status" value="1"/>
</dbReference>
<comment type="caution">
    <text evidence="1">The sequence shown here is derived from an EMBL/GenBank/DDBJ whole genome shotgun (WGS) entry which is preliminary data.</text>
</comment>
<proteinExistence type="predicted"/>
<dbReference type="Gene3D" id="1.20.910.10">
    <property type="entry name" value="Heme oxygenase-like"/>
    <property type="match status" value="1"/>
</dbReference>
<organism evidence="1 2">
    <name type="scientific">Hymenobacter algoricola</name>
    <dbReference type="NCBI Taxonomy" id="486267"/>
    <lineage>
        <taxon>Bacteria</taxon>
        <taxon>Pseudomonadati</taxon>
        <taxon>Bacteroidota</taxon>
        <taxon>Cytophagia</taxon>
        <taxon>Cytophagales</taxon>
        <taxon>Hymenobacteraceae</taxon>
        <taxon>Hymenobacter</taxon>
    </lineage>
</organism>
<evidence type="ECO:0000313" key="1">
    <source>
        <dbReference type="EMBL" id="GAA3946501.1"/>
    </source>
</evidence>
<name>A0ABP7NGD2_9BACT</name>
<accession>A0ABP7NGD2</accession>
<protein>
    <submittedName>
        <fullName evidence="1">Biliverdin-producing heme oxygenase</fullName>
    </submittedName>
</protein>
<reference evidence="2" key="1">
    <citation type="journal article" date="2019" name="Int. J. Syst. Evol. Microbiol.">
        <title>The Global Catalogue of Microorganisms (GCM) 10K type strain sequencing project: providing services to taxonomists for standard genome sequencing and annotation.</title>
        <authorList>
            <consortium name="The Broad Institute Genomics Platform"/>
            <consortium name="The Broad Institute Genome Sequencing Center for Infectious Disease"/>
            <person name="Wu L."/>
            <person name="Ma J."/>
        </authorList>
    </citation>
    <scope>NUCLEOTIDE SEQUENCE [LARGE SCALE GENOMIC DNA]</scope>
    <source>
        <strain evidence="2">JCM 17214</strain>
    </source>
</reference>
<dbReference type="InterPro" id="IPR016084">
    <property type="entry name" value="Haem_Oase-like_multi-hlx"/>
</dbReference>
<keyword evidence="2" id="KW-1185">Reference proteome</keyword>
<dbReference type="EMBL" id="BAABDH010000099">
    <property type="protein sequence ID" value="GAA3946501.1"/>
    <property type="molecule type" value="Genomic_DNA"/>
</dbReference>
<evidence type="ECO:0000313" key="2">
    <source>
        <dbReference type="Proteomes" id="UP001499909"/>
    </source>
</evidence>
<gene>
    <name evidence="1" type="ORF">GCM10022406_30430</name>
</gene>